<dbReference type="STRING" id="1703345.A3860_14500"/>
<reference evidence="1 2" key="1">
    <citation type="submission" date="2016-03" db="EMBL/GenBank/DDBJ databases">
        <title>Niastella vici sp. nov., isolated from farmland soil.</title>
        <authorList>
            <person name="Chen L."/>
            <person name="Wang D."/>
            <person name="Yang S."/>
            <person name="Wang G."/>
        </authorList>
    </citation>
    <scope>NUCLEOTIDE SEQUENCE [LARGE SCALE GENOMIC DNA]</scope>
    <source>
        <strain evidence="1 2">DJ57</strain>
    </source>
</reference>
<name>A0A1V9G591_9BACT</name>
<evidence type="ECO:0000313" key="2">
    <source>
        <dbReference type="Proteomes" id="UP000192796"/>
    </source>
</evidence>
<evidence type="ECO:0000313" key="1">
    <source>
        <dbReference type="EMBL" id="OQP65805.1"/>
    </source>
</evidence>
<sequence length="309" mass="34964">MKKWLLIIFLVIVASIAGIYIFIPAQLNVVQITPVNCTTPGAYRHMTTVEKWKAWWPGSQSQGNMLRFQNSSFVITKTLLNTFEVRILHNELPVNSTLHLLPAGGDSITMQWSCSLVSGLNPFKRVQQYQQAVAIKNNMAAVLGFFKSFAEKKENIYGISLQETIYRDSLLIGTKTNMSAYPSVAVIYSQINSLKKYSATFQAQPAGKPIMSITPLYPFGFQVLTALPVNRSIPARDPFYNQRIPLNRFLVTRVHGGDATVNQALHQIQLYIQDYHRTLMALPFQQLVTDRSAEPDTTRWVTDIYVPLF</sequence>
<evidence type="ECO:0008006" key="3">
    <source>
        <dbReference type="Google" id="ProtNLM"/>
    </source>
</evidence>
<keyword evidence="2" id="KW-1185">Reference proteome</keyword>
<dbReference type="EMBL" id="LVYD01000013">
    <property type="protein sequence ID" value="OQP65805.1"/>
    <property type="molecule type" value="Genomic_DNA"/>
</dbReference>
<protein>
    <recommendedName>
        <fullName evidence="3">Bacterial transcription activator effector binding domain-containing protein</fullName>
    </recommendedName>
</protein>
<dbReference type="OrthoDB" id="9807923at2"/>
<dbReference type="Gene3D" id="3.20.80.10">
    <property type="entry name" value="Regulatory factor, effector binding domain"/>
    <property type="match status" value="1"/>
</dbReference>
<dbReference type="InterPro" id="IPR011256">
    <property type="entry name" value="Reg_factor_effector_dom_sf"/>
</dbReference>
<accession>A0A1V9G591</accession>
<dbReference type="RefSeq" id="WP_081145646.1">
    <property type="nucleotide sequence ID" value="NZ_LVYD01000013.1"/>
</dbReference>
<dbReference type="Proteomes" id="UP000192796">
    <property type="component" value="Unassembled WGS sequence"/>
</dbReference>
<comment type="caution">
    <text evidence="1">The sequence shown here is derived from an EMBL/GenBank/DDBJ whole genome shotgun (WGS) entry which is preliminary data.</text>
</comment>
<organism evidence="1 2">
    <name type="scientific">Niastella vici</name>
    <dbReference type="NCBI Taxonomy" id="1703345"/>
    <lineage>
        <taxon>Bacteria</taxon>
        <taxon>Pseudomonadati</taxon>
        <taxon>Bacteroidota</taxon>
        <taxon>Chitinophagia</taxon>
        <taxon>Chitinophagales</taxon>
        <taxon>Chitinophagaceae</taxon>
        <taxon>Niastella</taxon>
    </lineage>
</organism>
<dbReference type="AlphaFoldDB" id="A0A1V9G591"/>
<proteinExistence type="predicted"/>
<gene>
    <name evidence="1" type="ORF">A3860_14500</name>
</gene>